<feature type="compositionally biased region" description="Polar residues" evidence="1">
    <location>
        <begin position="1"/>
        <end position="10"/>
    </location>
</feature>
<dbReference type="CDD" id="cd19166">
    <property type="entry name" value="HemeO-bac"/>
    <property type="match status" value="1"/>
</dbReference>
<dbReference type="InterPro" id="IPR016084">
    <property type="entry name" value="Haem_Oase-like_multi-hlx"/>
</dbReference>
<dbReference type="Pfam" id="PF01126">
    <property type="entry name" value="Heme_oxygenase"/>
    <property type="match status" value="1"/>
</dbReference>
<dbReference type="EMBL" id="RBRE01000004">
    <property type="protein sequence ID" value="RMQ50932.1"/>
    <property type="molecule type" value="Genomic_DNA"/>
</dbReference>
<gene>
    <name evidence="2" type="ORF">ALQ04_01855</name>
</gene>
<sequence>MLESEMSTATLAEPLSRAKRLKTGTHTEHENINDLVMRNEPFRSIENYGNFLRLQHGFHGALQPVYLNESLNELLPGLSQLNRFPAVEADLNDLALPTPQSPQPASIESAYQALGWLYCSEGSNLGAAILYKQTRQLDLHETHGARHLAAHEDGRALHWRAFVQQLDALELTEEQDQEVIAGARAAFDFYRDQLHRVYGTAV</sequence>
<comment type="caution">
    <text evidence="2">The sequence shown here is derived from an EMBL/GenBank/DDBJ whole genome shotgun (WGS) entry which is preliminary data.</text>
</comment>
<dbReference type="Gene3D" id="1.20.910.10">
    <property type="entry name" value="Heme oxygenase-like"/>
    <property type="match status" value="1"/>
</dbReference>
<name>A0A3M4MAS2_PSECI</name>
<reference evidence="2 3" key="1">
    <citation type="submission" date="2018-08" db="EMBL/GenBank/DDBJ databases">
        <title>Recombination of ecologically and evolutionarily significant loci maintains genetic cohesion in the Pseudomonas syringae species complex.</title>
        <authorList>
            <person name="Dillon M."/>
            <person name="Thakur S."/>
            <person name="Almeida R.N.D."/>
            <person name="Weir B.S."/>
            <person name="Guttman D.S."/>
        </authorList>
    </citation>
    <scope>NUCLEOTIDE SEQUENCE [LARGE SCALE GENOMIC DNA]</scope>
    <source>
        <strain evidence="2 3">ICMP 3353</strain>
    </source>
</reference>
<dbReference type="Proteomes" id="UP000277236">
    <property type="component" value="Unassembled WGS sequence"/>
</dbReference>
<protein>
    <submittedName>
        <fullName evidence="2">Heme oxygenase</fullName>
    </submittedName>
</protein>
<accession>A0A3M4MAS2</accession>
<dbReference type="SUPFAM" id="SSF48613">
    <property type="entry name" value="Heme oxygenase-like"/>
    <property type="match status" value="1"/>
</dbReference>
<evidence type="ECO:0000256" key="1">
    <source>
        <dbReference type="SAM" id="MobiDB-lite"/>
    </source>
</evidence>
<organism evidence="2 3">
    <name type="scientific">Pseudomonas cichorii</name>
    <dbReference type="NCBI Taxonomy" id="36746"/>
    <lineage>
        <taxon>Bacteria</taxon>
        <taxon>Pseudomonadati</taxon>
        <taxon>Pseudomonadota</taxon>
        <taxon>Gammaproteobacteria</taxon>
        <taxon>Pseudomonadales</taxon>
        <taxon>Pseudomonadaceae</taxon>
        <taxon>Pseudomonas</taxon>
    </lineage>
</organism>
<feature type="region of interest" description="Disordered" evidence="1">
    <location>
        <begin position="1"/>
        <end position="26"/>
    </location>
</feature>
<dbReference type="AlphaFoldDB" id="A0A3M4MAS2"/>
<evidence type="ECO:0000313" key="2">
    <source>
        <dbReference type="EMBL" id="RMQ50932.1"/>
    </source>
</evidence>
<dbReference type="GO" id="GO:0004392">
    <property type="term" value="F:heme oxygenase (decyclizing) activity"/>
    <property type="evidence" value="ECO:0007669"/>
    <property type="project" value="InterPro"/>
</dbReference>
<dbReference type="GO" id="GO:0006788">
    <property type="term" value="P:heme oxidation"/>
    <property type="evidence" value="ECO:0007669"/>
    <property type="project" value="InterPro"/>
</dbReference>
<proteinExistence type="predicted"/>
<dbReference type="InterPro" id="IPR016053">
    <property type="entry name" value="Haem_Oase-like"/>
</dbReference>
<evidence type="ECO:0000313" key="3">
    <source>
        <dbReference type="Proteomes" id="UP000277236"/>
    </source>
</evidence>